<dbReference type="PANTHER" id="PTHR38444">
    <property type="entry name" value="ENTEROBACTIN BIOSYNTHESIS PROTEIN YBDZ"/>
    <property type="match status" value="1"/>
</dbReference>
<dbReference type="InterPro" id="IPR038020">
    <property type="entry name" value="MbtH-like_sf"/>
</dbReference>
<dbReference type="Proteomes" id="UP000660380">
    <property type="component" value="Unassembled WGS sequence"/>
</dbReference>
<keyword evidence="3" id="KW-1185">Reference proteome</keyword>
<evidence type="ECO:0000313" key="2">
    <source>
        <dbReference type="EMBL" id="MBD2603280.1"/>
    </source>
</evidence>
<name>A0ABR8GJD5_9CYAN</name>
<comment type="caution">
    <text evidence="2">The sequence shown here is derived from an EMBL/GenBank/DDBJ whole genome shotgun (WGS) entry which is preliminary data.</text>
</comment>
<dbReference type="Pfam" id="PF03621">
    <property type="entry name" value="MbtH"/>
    <property type="match status" value="1"/>
</dbReference>
<dbReference type="RefSeq" id="WP_029631939.1">
    <property type="nucleotide sequence ID" value="NZ_JACJTA010000002.1"/>
</dbReference>
<dbReference type="SMART" id="SM00923">
    <property type="entry name" value="MbtH"/>
    <property type="match status" value="1"/>
</dbReference>
<evidence type="ECO:0000313" key="3">
    <source>
        <dbReference type="Proteomes" id="UP000660380"/>
    </source>
</evidence>
<proteinExistence type="predicted"/>
<evidence type="ECO:0000259" key="1">
    <source>
        <dbReference type="SMART" id="SM00923"/>
    </source>
</evidence>
<dbReference type="EMBL" id="JACJTA010000002">
    <property type="protein sequence ID" value="MBD2603280.1"/>
    <property type="molecule type" value="Genomic_DNA"/>
</dbReference>
<gene>
    <name evidence="2" type="ORF">H6G81_01750</name>
</gene>
<feature type="domain" description="MbtH-like" evidence="1">
    <location>
        <begin position="3"/>
        <end position="54"/>
    </location>
</feature>
<dbReference type="PANTHER" id="PTHR38444:SF1">
    <property type="entry name" value="ENTEROBACTIN BIOSYNTHESIS PROTEIN YBDZ"/>
    <property type="match status" value="1"/>
</dbReference>
<dbReference type="InterPro" id="IPR005153">
    <property type="entry name" value="MbtH-like_dom"/>
</dbReference>
<dbReference type="SUPFAM" id="SSF160582">
    <property type="entry name" value="MbtH-like"/>
    <property type="match status" value="1"/>
</dbReference>
<reference evidence="2 3" key="1">
    <citation type="journal article" date="2020" name="ISME J.">
        <title>Comparative genomics reveals insights into cyanobacterial evolution and habitat adaptation.</title>
        <authorList>
            <person name="Chen M.Y."/>
            <person name="Teng W.K."/>
            <person name="Zhao L."/>
            <person name="Hu C.X."/>
            <person name="Zhou Y.K."/>
            <person name="Han B.P."/>
            <person name="Song L.R."/>
            <person name="Shu W.S."/>
        </authorList>
    </citation>
    <scope>NUCLEOTIDE SEQUENCE [LARGE SCALE GENOMIC DNA]</scope>
    <source>
        <strain evidence="2 3">FACHB-248</strain>
    </source>
</reference>
<accession>A0ABR8GJD5</accession>
<protein>
    <submittedName>
        <fullName evidence="2">MbtH family protein</fullName>
    </submittedName>
</protein>
<dbReference type="Gene3D" id="3.90.820.10">
    <property type="entry name" value="Structural Genomics, Unknown Function 30-nov-00 1gh9 Mol_id"/>
    <property type="match status" value="1"/>
</dbReference>
<dbReference type="InterPro" id="IPR037407">
    <property type="entry name" value="MLP_fam"/>
</dbReference>
<sequence length="73" mass="8602">MTNNEQNDETIYLVVVNHEEQYSIWPKWKQELPLGWKAVGKEGSKTECLAYIEEVWTDMRPLSLRQAMQESSN</sequence>
<organism evidence="2 3">
    <name type="scientific">Scytonema hofmannii FACHB-248</name>
    <dbReference type="NCBI Taxonomy" id="1842502"/>
    <lineage>
        <taxon>Bacteria</taxon>
        <taxon>Bacillati</taxon>
        <taxon>Cyanobacteriota</taxon>
        <taxon>Cyanophyceae</taxon>
        <taxon>Nostocales</taxon>
        <taxon>Scytonemataceae</taxon>
        <taxon>Scytonema</taxon>
    </lineage>
</organism>